<comment type="subcellular location">
    <subcellularLocation>
        <location evidence="11">Mitochondrion inner membrane</location>
    </subcellularLocation>
</comment>
<keyword evidence="9 11" id="KW-0627">Porphyrin biosynthesis</keyword>
<dbReference type="PANTHER" id="PTHR42923:SF3">
    <property type="entry name" value="PROTOPORPHYRINOGEN OXIDASE"/>
    <property type="match status" value="1"/>
</dbReference>
<dbReference type="GO" id="GO:0004729">
    <property type="term" value="F:oxygen-dependent protoporphyrinogen oxidase activity"/>
    <property type="evidence" value="ECO:0007669"/>
    <property type="project" value="UniProtKB-UniRule"/>
</dbReference>
<evidence type="ECO:0000256" key="8">
    <source>
        <dbReference type="ARBA" id="ARBA00023133"/>
    </source>
</evidence>
<comment type="function">
    <text evidence="1 11">Catalyzes the 6-electron oxidation of protoporphyrinogen-IX to form protoporphyrin-IX.</text>
</comment>
<evidence type="ECO:0000256" key="12">
    <source>
        <dbReference type="SAM" id="MobiDB-lite"/>
    </source>
</evidence>
<comment type="cofactor">
    <cofactor evidence="11">
        <name>FAD</name>
        <dbReference type="ChEBI" id="CHEBI:57692"/>
    </cofactor>
    <text evidence="11">Binds 1 FAD per subunit.</text>
</comment>
<dbReference type="NCBIfam" id="TIGR00562">
    <property type="entry name" value="proto_IX_ox"/>
    <property type="match status" value="1"/>
</dbReference>
<feature type="compositionally biased region" description="Low complexity" evidence="12">
    <location>
        <begin position="385"/>
        <end position="394"/>
    </location>
</feature>
<dbReference type="Gene3D" id="3.50.50.60">
    <property type="entry name" value="FAD/NAD(P)-binding domain"/>
    <property type="match status" value="1"/>
</dbReference>
<sequence>MALISMASASRTSSSFNCSTRARIRPTDLSRLFTTVHASTALCYSRSRKQRQNCQLSVTWADQRRHVSLNVKGHIAVVGGGLTGLTTAYYLAKQLPPTAKITLYEGSDRLGGWIKTDRVPVNVGGVKGTVSFERGPRTLSSLHTSTWRFDDLVLYDMALDLGLELFTPRDQPRYIYYPDHIVKMPPNATIAECIREPLFQKSIFAALGFLLRRLRFQLRRSLSSYDLPHGHRDMSISQWLYEVTGSVSVAENFASAMTHGIYGGNIDYLSAWSVLERFCVMYYAPNCGADSRLMPVREREILSELAHDPEIRRLALKAQGTLLHFGGHGLESLPKALENALSKTANVEIKKGRPVTKISFDATKEKVNITTGSWGKQQHRPGQPTNTSSSSSASTCSYDRVISTLTSQDLARVTGDKLEVLKDTRSVSIMTVNLWYPQKNLKPPGFGYLIPRSVSHEQNPERALGVFYDSDVGAAAGPDEPPGTKLFVLMGGHYYDSGAPPPTEAEAIDQAKSLLERHLGIPADTPCFALSRFAKECIPQHFVGHGKRMQIAHIFLTQEFKGRLAVAGGSYSKIGVLGSVRAGYDIARQTVRASDGWTTTGLEYSFEWPGPFEEVPISEITVRNL</sequence>
<evidence type="ECO:0000256" key="4">
    <source>
        <dbReference type="ARBA" id="ARBA00012867"/>
    </source>
</evidence>
<protein>
    <recommendedName>
        <fullName evidence="4 11">Protoporphyrinogen oxidase</fullName>
        <ecNumber evidence="4 11">1.3.3.4</ecNumber>
    </recommendedName>
</protein>
<evidence type="ECO:0000256" key="3">
    <source>
        <dbReference type="ARBA" id="ARBA00010551"/>
    </source>
</evidence>
<reference evidence="14 15" key="1">
    <citation type="journal article" date="2020" name="bioRxiv">
        <title>Whole genome comparisons of ergot fungi reveals the divergence and evolution of species within the genus Claviceps are the result of varying mechanisms driving genome evolution and host range expansion.</title>
        <authorList>
            <person name="Wyka S.A."/>
            <person name="Mondo S.J."/>
            <person name="Liu M."/>
            <person name="Dettman J."/>
            <person name="Nalam V."/>
            <person name="Broders K.D."/>
        </authorList>
    </citation>
    <scope>NUCLEOTIDE SEQUENCE [LARGE SCALE GENOMIC DNA]</scope>
    <source>
        <strain evidence="14 15">LM576</strain>
    </source>
</reference>
<evidence type="ECO:0000256" key="11">
    <source>
        <dbReference type="RuleBase" id="RU367069"/>
    </source>
</evidence>
<accession>A0A9P7Q916</accession>
<dbReference type="Pfam" id="PF01593">
    <property type="entry name" value="Amino_oxidase"/>
    <property type="match status" value="1"/>
</dbReference>
<dbReference type="Proteomes" id="UP000732380">
    <property type="component" value="Unassembled WGS sequence"/>
</dbReference>
<evidence type="ECO:0000259" key="13">
    <source>
        <dbReference type="Pfam" id="PF01593"/>
    </source>
</evidence>
<evidence type="ECO:0000256" key="2">
    <source>
        <dbReference type="ARBA" id="ARBA00005073"/>
    </source>
</evidence>
<keyword evidence="8 11" id="KW-0350">Heme biosynthesis</keyword>
<evidence type="ECO:0000256" key="7">
    <source>
        <dbReference type="ARBA" id="ARBA00023002"/>
    </source>
</evidence>
<keyword evidence="6 11" id="KW-0274">FAD</keyword>
<dbReference type="SUPFAM" id="SSF51905">
    <property type="entry name" value="FAD/NAD(P)-binding domain"/>
    <property type="match status" value="1"/>
</dbReference>
<dbReference type="AlphaFoldDB" id="A0A9P7Q916"/>
<comment type="caution">
    <text evidence="14">The sequence shown here is derived from an EMBL/GenBank/DDBJ whole genome shotgun (WGS) entry which is preliminary data.</text>
</comment>
<dbReference type="GO" id="GO:0006782">
    <property type="term" value="P:protoporphyrinogen IX biosynthetic process"/>
    <property type="evidence" value="ECO:0007669"/>
    <property type="project" value="UniProtKB-UniRule"/>
</dbReference>
<dbReference type="PANTHER" id="PTHR42923">
    <property type="entry name" value="PROTOPORPHYRINOGEN OXIDASE"/>
    <property type="match status" value="1"/>
</dbReference>
<dbReference type="EMBL" id="SRQM01000001">
    <property type="protein sequence ID" value="KAG6123718.1"/>
    <property type="molecule type" value="Genomic_DNA"/>
</dbReference>
<evidence type="ECO:0000256" key="6">
    <source>
        <dbReference type="ARBA" id="ARBA00022827"/>
    </source>
</evidence>
<name>A0A9P7Q916_9HYPO</name>
<evidence type="ECO:0000256" key="9">
    <source>
        <dbReference type="ARBA" id="ARBA00023244"/>
    </source>
</evidence>
<keyword evidence="5 11" id="KW-0285">Flavoprotein</keyword>
<feature type="domain" description="Amine oxidase" evidence="13">
    <location>
        <begin position="82"/>
        <end position="539"/>
    </location>
</feature>
<dbReference type="EC" id="1.3.3.4" evidence="4 11"/>
<dbReference type="GO" id="GO:0005743">
    <property type="term" value="C:mitochondrial inner membrane"/>
    <property type="evidence" value="ECO:0007669"/>
    <property type="project" value="UniProtKB-SubCell"/>
</dbReference>
<keyword evidence="7 11" id="KW-0560">Oxidoreductase</keyword>
<comment type="catalytic activity">
    <reaction evidence="10 11">
        <text>protoporphyrinogen IX + 3 O2 = protoporphyrin IX + 3 H2O2</text>
        <dbReference type="Rhea" id="RHEA:25576"/>
        <dbReference type="ChEBI" id="CHEBI:15379"/>
        <dbReference type="ChEBI" id="CHEBI:16240"/>
        <dbReference type="ChEBI" id="CHEBI:57306"/>
        <dbReference type="ChEBI" id="CHEBI:57307"/>
        <dbReference type="EC" id="1.3.3.4"/>
    </reaction>
</comment>
<organism evidence="14 15">
    <name type="scientific">Claviceps humidiphila</name>
    <dbReference type="NCBI Taxonomy" id="1294629"/>
    <lineage>
        <taxon>Eukaryota</taxon>
        <taxon>Fungi</taxon>
        <taxon>Dikarya</taxon>
        <taxon>Ascomycota</taxon>
        <taxon>Pezizomycotina</taxon>
        <taxon>Sordariomycetes</taxon>
        <taxon>Hypocreomycetidae</taxon>
        <taxon>Hypocreales</taxon>
        <taxon>Clavicipitaceae</taxon>
        <taxon>Claviceps</taxon>
    </lineage>
</organism>
<proteinExistence type="inferred from homology"/>
<dbReference type="InterPro" id="IPR050464">
    <property type="entry name" value="Zeta_carotene_desat/Oxidored"/>
</dbReference>
<dbReference type="InterPro" id="IPR004572">
    <property type="entry name" value="Protoporphyrinogen_oxidase"/>
</dbReference>
<evidence type="ECO:0000256" key="5">
    <source>
        <dbReference type="ARBA" id="ARBA00022630"/>
    </source>
</evidence>
<dbReference type="InterPro" id="IPR036188">
    <property type="entry name" value="FAD/NAD-bd_sf"/>
</dbReference>
<comment type="pathway">
    <text evidence="2 11">Porphyrin-containing compound metabolism; protoporphyrin-IX biosynthesis; protoporphyrin-IX from protoporphyrinogen-IX: step 1/1.</text>
</comment>
<keyword evidence="15" id="KW-1185">Reference proteome</keyword>
<dbReference type="InterPro" id="IPR002937">
    <property type="entry name" value="Amino_oxidase"/>
</dbReference>
<gene>
    <name evidence="14" type="ORF">E4U13_000009</name>
</gene>
<evidence type="ECO:0000313" key="14">
    <source>
        <dbReference type="EMBL" id="KAG6123718.1"/>
    </source>
</evidence>
<feature type="region of interest" description="Disordered" evidence="12">
    <location>
        <begin position="369"/>
        <end position="394"/>
    </location>
</feature>
<evidence type="ECO:0000256" key="10">
    <source>
        <dbReference type="ARBA" id="ARBA00047554"/>
    </source>
</evidence>
<dbReference type="SUPFAM" id="SSF54373">
    <property type="entry name" value="FAD-linked reductases, C-terminal domain"/>
    <property type="match status" value="1"/>
</dbReference>
<comment type="similarity">
    <text evidence="3 11">Belongs to the protoporphyrinogen/coproporphyrinogen oxidase family. Protoporphyrinogen oxidase subfamily.</text>
</comment>
<evidence type="ECO:0000313" key="15">
    <source>
        <dbReference type="Proteomes" id="UP000732380"/>
    </source>
</evidence>
<evidence type="ECO:0000256" key="1">
    <source>
        <dbReference type="ARBA" id="ARBA00002600"/>
    </source>
</evidence>